<organism evidence="2 3">
    <name type="scientific">Riccia sorocarpa</name>
    <dbReference type="NCBI Taxonomy" id="122646"/>
    <lineage>
        <taxon>Eukaryota</taxon>
        <taxon>Viridiplantae</taxon>
        <taxon>Streptophyta</taxon>
        <taxon>Embryophyta</taxon>
        <taxon>Marchantiophyta</taxon>
        <taxon>Marchantiopsida</taxon>
        <taxon>Marchantiidae</taxon>
        <taxon>Marchantiales</taxon>
        <taxon>Ricciaceae</taxon>
        <taxon>Riccia</taxon>
    </lineage>
</organism>
<evidence type="ECO:0008006" key="4">
    <source>
        <dbReference type="Google" id="ProtNLM"/>
    </source>
</evidence>
<dbReference type="AlphaFoldDB" id="A0ABD3HMV5"/>
<accession>A0ABD3HMV5</accession>
<evidence type="ECO:0000313" key="3">
    <source>
        <dbReference type="Proteomes" id="UP001633002"/>
    </source>
</evidence>
<evidence type="ECO:0000256" key="1">
    <source>
        <dbReference type="SAM" id="Coils"/>
    </source>
</evidence>
<dbReference type="EMBL" id="JBJQOH010000003">
    <property type="protein sequence ID" value="KAL3692121.1"/>
    <property type="molecule type" value="Genomic_DNA"/>
</dbReference>
<keyword evidence="1" id="KW-0175">Coiled coil</keyword>
<dbReference type="PANTHER" id="PTHR31635:SF196">
    <property type="entry name" value="REVERSE TRANSCRIPTASE DOMAIN-CONTAINING PROTEIN-RELATED"/>
    <property type="match status" value="1"/>
</dbReference>
<sequence length="484" mass="56028">MNHKMLESERVLARAMTIWQEHTGWARDKRKRCRMQQDNSVEARVFEEAITTLRRREHEEVELCRMKCKITWLKEGEASTRYFFARLKAKNAQEEMTTLEKESGEIIEKQEEILEEVHRYYQNLYKAEEETVETLEKREVAVRRIEKQMTEDDNRIMEEIPSQELITRVVMEMPKEKSPGINAFMIEILRIGWEFMREDCFLMVQSFWENKRLEGKDSRGVIKLIPKNDRKHLLKNWRPITLLTTTYKIVVKIVVVWLKDILPRLIDTQQTGFVAGRNIIDNILSLRIGQETSSQRVLRGPHQRGLYGGDQDRTGGTAGLPLGTSAIRNDNATTDASLEGGGTARKYPRLNIGEGKSLLHQLFTDDTGICIIADEAQFSRLKEVIREFEMASGACLNLQKSVVMPMKPRPPQAWLNETRCEIAGPGQKFVYLGVSTSTPIDEKTIADEIVQKMVRKLKHWSNRLLSWPAKTILLRHMLAATPLY</sequence>
<keyword evidence="3" id="KW-1185">Reference proteome</keyword>
<reference evidence="2 3" key="1">
    <citation type="submission" date="2024-09" db="EMBL/GenBank/DDBJ databases">
        <title>Chromosome-scale assembly of Riccia sorocarpa.</title>
        <authorList>
            <person name="Paukszto L."/>
        </authorList>
    </citation>
    <scope>NUCLEOTIDE SEQUENCE [LARGE SCALE GENOMIC DNA]</scope>
    <source>
        <strain evidence="2">LP-2024</strain>
        <tissue evidence="2">Aerial parts of the thallus</tissue>
    </source>
</reference>
<name>A0ABD3HMV5_9MARC</name>
<feature type="coiled-coil region" evidence="1">
    <location>
        <begin position="82"/>
        <end position="109"/>
    </location>
</feature>
<protein>
    <recommendedName>
        <fullName evidence="4">Reverse transcriptase domain-containing protein</fullName>
    </recommendedName>
</protein>
<comment type="caution">
    <text evidence="2">The sequence shown here is derived from an EMBL/GenBank/DDBJ whole genome shotgun (WGS) entry which is preliminary data.</text>
</comment>
<dbReference type="PANTHER" id="PTHR31635">
    <property type="entry name" value="REVERSE TRANSCRIPTASE DOMAIN-CONTAINING PROTEIN-RELATED"/>
    <property type="match status" value="1"/>
</dbReference>
<evidence type="ECO:0000313" key="2">
    <source>
        <dbReference type="EMBL" id="KAL3692121.1"/>
    </source>
</evidence>
<dbReference type="Proteomes" id="UP001633002">
    <property type="component" value="Unassembled WGS sequence"/>
</dbReference>
<proteinExistence type="predicted"/>
<gene>
    <name evidence="2" type="ORF">R1sor_005772</name>
</gene>